<keyword evidence="1" id="KW-0812">Transmembrane</keyword>
<proteinExistence type="predicted"/>
<evidence type="ECO:0000313" key="2">
    <source>
        <dbReference type="EMBL" id="CAI6098296.1"/>
    </source>
</evidence>
<keyword evidence="3" id="KW-1185">Reference proteome</keyword>
<protein>
    <submittedName>
        <fullName evidence="2">Uncharacterized protein</fullName>
    </submittedName>
</protein>
<keyword evidence="1" id="KW-1133">Transmembrane helix</keyword>
<reference evidence="2" key="1">
    <citation type="submission" date="2023-01" db="EMBL/GenBank/DDBJ databases">
        <authorList>
            <person name="Piombo E."/>
        </authorList>
    </citation>
    <scope>NUCLEOTIDE SEQUENCE</scope>
</reference>
<gene>
    <name evidence="2" type="ORF">CCHLO57077_00002285</name>
</gene>
<accession>A0AA35QAA8</accession>
<evidence type="ECO:0000256" key="1">
    <source>
        <dbReference type="SAM" id="Phobius"/>
    </source>
</evidence>
<name>A0AA35QAA8_9HYPO</name>
<dbReference type="Proteomes" id="UP001160390">
    <property type="component" value="Unassembled WGS sequence"/>
</dbReference>
<comment type="caution">
    <text evidence="2">The sequence shown here is derived from an EMBL/GenBank/DDBJ whole genome shotgun (WGS) entry which is preliminary data.</text>
</comment>
<feature type="transmembrane region" description="Helical" evidence="1">
    <location>
        <begin position="63"/>
        <end position="85"/>
    </location>
</feature>
<keyword evidence="1" id="KW-0472">Membrane</keyword>
<dbReference type="AlphaFoldDB" id="A0AA35QAA8"/>
<organism evidence="2 3">
    <name type="scientific">Clonostachys chloroleuca</name>
    <dbReference type="NCBI Taxonomy" id="1926264"/>
    <lineage>
        <taxon>Eukaryota</taxon>
        <taxon>Fungi</taxon>
        <taxon>Dikarya</taxon>
        <taxon>Ascomycota</taxon>
        <taxon>Pezizomycotina</taxon>
        <taxon>Sordariomycetes</taxon>
        <taxon>Hypocreomycetidae</taxon>
        <taxon>Hypocreales</taxon>
        <taxon>Bionectriaceae</taxon>
        <taxon>Clonostachys</taxon>
    </lineage>
</organism>
<sequence length="123" mass="13371">MAGPQLCYDDIVPMATTSAHQPASSPHIADVLFLEFSRWVFQMEMGNEVADSDPISRCSPGPAFGPLGVIVVIAQVLSLVYMSTFASSNDLIQSRVSRRRFDPSYCIEFLMGNESAMSSSSEA</sequence>
<evidence type="ECO:0000313" key="3">
    <source>
        <dbReference type="Proteomes" id="UP001160390"/>
    </source>
</evidence>
<dbReference type="EMBL" id="CABFNP030001299">
    <property type="protein sequence ID" value="CAI6098296.1"/>
    <property type="molecule type" value="Genomic_DNA"/>
</dbReference>